<dbReference type="AlphaFoldDB" id="A0A8J2LK77"/>
<organism evidence="2 3">
    <name type="scientific">Allacma fusca</name>
    <dbReference type="NCBI Taxonomy" id="39272"/>
    <lineage>
        <taxon>Eukaryota</taxon>
        <taxon>Metazoa</taxon>
        <taxon>Ecdysozoa</taxon>
        <taxon>Arthropoda</taxon>
        <taxon>Hexapoda</taxon>
        <taxon>Collembola</taxon>
        <taxon>Symphypleona</taxon>
        <taxon>Sminthuridae</taxon>
        <taxon>Allacma</taxon>
    </lineage>
</organism>
<proteinExistence type="predicted"/>
<accession>A0A8J2LK77</accession>
<sequence length="455" mass="51892">MKFPGTPLLNEFYSITKNFGDLKHLEKVLNLSSKMDFKKEDIESWVKEPIESFTSGEGTNKGDNVASEILRIQVKTISGKEHTLVYKRFPETIEGQGNFAVEMKIFWKENRFYETIAPAIESSVAQRLLQINSSNQKLTLPIPKFYAGFNNDQDDYVCLGDLRPEGFKMPDKKIGLDLAQMTLAMSKIGEFHALSYFYLREAGEGIFQDGLNNLFFVKQWLVPSDTGDAEVEKAQRAGLSGIITETYKNSIELVREHGLGPDREKLAFRMLGKENVTLNKAYQITSSTTSNTDGKYFPLIIHGDFWLNNVLFSYDEEGQPKDMKIVDFQFTRRGNIYEDLNYFVFTSTTVEFRKGNLVRTLQAYYDSFAKTLSQLKCPLPVGFTRGKFIDGFFENIVPAYLFLAFALPLQVGAEGEDPEVSADLPSRLRWKMERSPLAILRMEEAAREMIDMGFL</sequence>
<dbReference type="InterPro" id="IPR015897">
    <property type="entry name" value="CHK_kinase-like"/>
</dbReference>
<evidence type="ECO:0000313" key="2">
    <source>
        <dbReference type="EMBL" id="CAG7837093.1"/>
    </source>
</evidence>
<dbReference type="SMART" id="SM00587">
    <property type="entry name" value="CHK"/>
    <property type="match status" value="1"/>
</dbReference>
<gene>
    <name evidence="2" type="ORF">AFUS01_LOCUS46257</name>
</gene>
<keyword evidence="3" id="KW-1185">Reference proteome</keyword>
<reference evidence="2" key="1">
    <citation type="submission" date="2021-06" db="EMBL/GenBank/DDBJ databases">
        <authorList>
            <person name="Hodson N. C."/>
            <person name="Mongue J. A."/>
            <person name="Jaron S. K."/>
        </authorList>
    </citation>
    <scope>NUCLEOTIDE SEQUENCE</scope>
</reference>
<feature type="domain" description="CHK kinase-like" evidence="1">
    <location>
        <begin position="157"/>
        <end position="374"/>
    </location>
</feature>
<dbReference type="PANTHER" id="PTHR11012:SF30">
    <property type="entry name" value="PROTEIN KINASE-LIKE DOMAIN-CONTAINING"/>
    <property type="match status" value="1"/>
</dbReference>
<dbReference type="OrthoDB" id="191037at2759"/>
<protein>
    <recommendedName>
        <fullName evidence="1">CHK kinase-like domain-containing protein</fullName>
    </recommendedName>
</protein>
<dbReference type="PANTHER" id="PTHR11012">
    <property type="entry name" value="PROTEIN KINASE-LIKE DOMAIN-CONTAINING"/>
    <property type="match status" value="1"/>
</dbReference>
<dbReference type="EMBL" id="CAJVCH010571285">
    <property type="protein sequence ID" value="CAG7837093.1"/>
    <property type="molecule type" value="Genomic_DNA"/>
</dbReference>
<comment type="caution">
    <text evidence="2">The sequence shown here is derived from an EMBL/GenBank/DDBJ whole genome shotgun (WGS) entry which is preliminary data.</text>
</comment>
<dbReference type="InterPro" id="IPR004119">
    <property type="entry name" value="EcKL"/>
</dbReference>
<evidence type="ECO:0000313" key="3">
    <source>
        <dbReference type="Proteomes" id="UP000708208"/>
    </source>
</evidence>
<evidence type="ECO:0000259" key="1">
    <source>
        <dbReference type="SMART" id="SM00587"/>
    </source>
</evidence>
<dbReference type="Pfam" id="PF02958">
    <property type="entry name" value="EcKL"/>
    <property type="match status" value="1"/>
</dbReference>
<dbReference type="Proteomes" id="UP000708208">
    <property type="component" value="Unassembled WGS sequence"/>
</dbReference>
<name>A0A8J2LK77_9HEXA</name>